<dbReference type="CDD" id="cd06283">
    <property type="entry name" value="PBP1_RegR_EndR_KdgR-like"/>
    <property type="match status" value="1"/>
</dbReference>
<dbReference type="PROSITE" id="PS50932">
    <property type="entry name" value="HTH_LACI_2"/>
    <property type="match status" value="1"/>
</dbReference>
<evidence type="ECO:0000259" key="4">
    <source>
        <dbReference type="PROSITE" id="PS50932"/>
    </source>
</evidence>
<dbReference type="CDD" id="cd01392">
    <property type="entry name" value="HTH_LacI"/>
    <property type="match status" value="1"/>
</dbReference>
<dbReference type="SUPFAM" id="SSF47413">
    <property type="entry name" value="lambda repressor-like DNA-binding domains"/>
    <property type="match status" value="1"/>
</dbReference>
<accession>A0A3G2E9X6</accession>
<dbReference type="EMBL" id="CP033019">
    <property type="protein sequence ID" value="AYM77051.1"/>
    <property type="molecule type" value="Genomic_DNA"/>
</dbReference>
<dbReference type="InterPro" id="IPR000843">
    <property type="entry name" value="HTH_LacI"/>
</dbReference>
<dbReference type="PANTHER" id="PTHR30146">
    <property type="entry name" value="LACI-RELATED TRANSCRIPTIONAL REPRESSOR"/>
    <property type="match status" value="1"/>
</dbReference>
<dbReference type="InterPro" id="IPR010982">
    <property type="entry name" value="Lambda_DNA-bd_dom_sf"/>
</dbReference>
<dbReference type="PANTHER" id="PTHR30146:SF145">
    <property type="entry name" value="RIBOSE OPERON REPRESSOR"/>
    <property type="match status" value="1"/>
</dbReference>
<dbReference type="Gene3D" id="3.40.50.2300">
    <property type="match status" value="2"/>
</dbReference>
<evidence type="ECO:0000256" key="1">
    <source>
        <dbReference type="ARBA" id="ARBA00023015"/>
    </source>
</evidence>
<sequence length="356" mass="38414">MDSVRGSKKTVSGEPARPVTIAQVAREAGVSKTSVSRFLGGELDALSENIRQQIASTIARLGYQPNQMARGLKRGRTRLIGMVVADMLNPYTVAVLQGVEAACQQHGYTLILCNTGNDEQRERQSLAALRSYSVEGLIVNTQGRNIQSSDLQQADIPIVLVDRRIEGADFDLVGLDNVQAGRLATAHLIEQGFDAIAFVAPPLTGVSSRLMRADGFQAVMAEHPGCVGEVLAVDLDDRPAIDAQVRLCLAQWRGRRVALLASNGMVALELALMLQRLALRMPQDVGLLGFDELPWSPLAGLSTIEQQTYDIGFSAMTCMLSRLQGDQCPPREVLLPGKLIVRNSTQGSEVRKGGDA</sequence>
<dbReference type="SMART" id="SM00354">
    <property type="entry name" value="HTH_LACI"/>
    <property type="match status" value="1"/>
</dbReference>
<dbReference type="Proteomes" id="UP000279594">
    <property type="component" value="Chromosome"/>
</dbReference>
<dbReference type="GO" id="GO:0000976">
    <property type="term" value="F:transcription cis-regulatory region binding"/>
    <property type="evidence" value="ECO:0007669"/>
    <property type="project" value="TreeGrafter"/>
</dbReference>
<organism evidence="5 6">
    <name type="scientific">Janthinobacterium agaricidamnosum</name>
    <dbReference type="NCBI Taxonomy" id="55508"/>
    <lineage>
        <taxon>Bacteria</taxon>
        <taxon>Pseudomonadati</taxon>
        <taxon>Pseudomonadota</taxon>
        <taxon>Betaproteobacteria</taxon>
        <taxon>Burkholderiales</taxon>
        <taxon>Oxalobacteraceae</taxon>
        <taxon>Janthinobacterium</taxon>
    </lineage>
</organism>
<keyword evidence="3" id="KW-0804">Transcription</keyword>
<keyword evidence="1" id="KW-0805">Transcription regulation</keyword>
<dbReference type="AlphaFoldDB" id="A0A3G2E9X6"/>
<dbReference type="SUPFAM" id="SSF53822">
    <property type="entry name" value="Periplasmic binding protein-like I"/>
    <property type="match status" value="1"/>
</dbReference>
<gene>
    <name evidence="5" type="ORF">D9M09_15530</name>
</gene>
<reference evidence="5 6" key="1">
    <citation type="submission" date="2018-10" db="EMBL/GenBank/DDBJ databases">
        <title>Effects of UV and annual dynamics of microbial communities in freshwater RAS systems.</title>
        <authorList>
            <person name="Bekkelund A.K."/>
            <person name="Hansen B.R."/>
            <person name="Stokken H."/>
            <person name="Eriksen B.F."/>
            <person name="Kashulin N.A."/>
        </authorList>
    </citation>
    <scope>NUCLEOTIDE SEQUENCE [LARGE SCALE GENOMIC DNA]</scope>
    <source>
        <strain evidence="5 6">BHSEK</strain>
    </source>
</reference>
<dbReference type="GO" id="GO:0003700">
    <property type="term" value="F:DNA-binding transcription factor activity"/>
    <property type="evidence" value="ECO:0007669"/>
    <property type="project" value="TreeGrafter"/>
</dbReference>
<dbReference type="RefSeq" id="WP_121669806.1">
    <property type="nucleotide sequence ID" value="NZ_CP033019.1"/>
</dbReference>
<dbReference type="Pfam" id="PF13377">
    <property type="entry name" value="Peripla_BP_3"/>
    <property type="match status" value="1"/>
</dbReference>
<protein>
    <submittedName>
        <fullName evidence="5">LacI family DNA-binding transcriptional regulator</fullName>
    </submittedName>
</protein>
<feature type="domain" description="HTH lacI-type" evidence="4">
    <location>
        <begin position="19"/>
        <end position="74"/>
    </location>
</feature>
<dbReference type="Pfam" id="PF00356">
    <property type="entry name" value="LacI"/>
    <property type="match status" value="1"/>
</dbReference>
<dbReference type="InterPro" id="IPR046335">
    <property type="entry name" value="LacI/GalR-like_sensor"/>
</dbReference>
<evidence type="ECO:0000313" key="6">
    <source>
        <dbReference type="Proteomes" id="UP000279594"/>
    </source>
</evidence>
<keyword evidence="6" id="KW-1185">Reference proteome</keyword>
<proteinExistence type="predicted"/>
<evidence type="ECO:0000256" key="3">
    <source>
        <dbReference type="ARBA" id="ARBA00023163"/>
    </source>
</evidence>
<evidence type="ECO:0000313" key="5">
    <source>
        <dbReference type="EMBL" id="AYM77051.1"/>
    </source>
</evidence>
<name>A0A3G2E9X6_9BURK</name>
<evidence type="ECO:0000256" key="2">
    <source>
        <dbReference type="ARBA" id="ARBA00023125"/>
    </source>
</evidence>
<keyword evidence="2 5" id="KW-0238">DNA-binding</keyword>
<dbReference type="Gene3D" id="1.10.260.40">
    <property type="entry name" value="lambda repressor-like DNA-binding domains"/>
    <property type="match status" value="1"/>
</dbReference>
<dbReference type="InterPro" id="IPR028082">
    <property type="entry name" value="Peripla_BP_I"/>
</dbReference>